<proteinExistence type="predicted"/>
<name>A0A8S5V2F1_9CAUD</name>
<evidence type="ECO:0000313" key="1">
    <source>
        <dbReference type="EMBL" id="DAG00876.1"/>
    </source>
</evidence>
<dbReference type="InterPro" id="IPR058048">
    <property type="entry name" value="AuxCP"/>
</dbReference>
<accession>A0A8S5V2F1</accession>
<dbReference type="Pfam" id="PF25650">
    <property type="entry name" value="crAss_AuxCP"/>
    <property type="match status" value="1"/>
</dbReference>
<organism evidence="1">
    <name type="scientific">CrAss-like virus sp. ctelJ1</name>
    <dbReference type="NCBI Taxonomy" id="2825838"/>
    <lineage>
        <taxon>Viruses</taxon>
        <taxon>Duplodnaviria</taxon>
        <taxon>Heunggongvirae</taxon>
        <taxon>Uroviricota</taxon>
        <taxon>Caudoviricetes</taxon>
        <taxon>Crassvirales</taxon>
    </lineage>
</organism>
<reference evidence="1" key="1">
    <citation type="journal article" date="2021" name="Proc. Natl. Acad. Sci. U.S.A.">
        <title>A Catalog of Tens of Thousands of Viruses from Human Metagenomes Reveals Hidden Associations with Chronic Diseases.</title>
        <authorList>
            <person name="Tisza M.J."/>
            <person name="Buck C.B."/>
        </authorList>
    </citation>
    <scope>NUCLEOTIDE SEQUENCE</scope>
    <source>
        <strain evidence="1">CtelJ1</strain>
    </source>
</reference>
<dbReference type="EMBL" id="BK016184">
    <property type="protein sequence ID" value="DAG00876.1"/>
    <property type="molecule type" value="Genomic_DNA"/>
</dbReference>
<sequence>MANFSVNQARQLYVVTAKGANAAAVKKGAAAGTTFIPSTLSGTSFYVTHVGASGEPMRSDLIDCGKAVSVSFRSAAKTAPKVKKYTLTVSDDVLDSDGNVPAGYSYIARFTYFQFIGMSDAEQIVKHADVYVKKAMSKTEFYTALKNAIVKAFKKENSITPIIKVDDDTANGVVVTECMQPWHLGKMQQEVLHFVVSGVPVFIDGLRYDWIVVSEPTVVDATDPVTGAVLSNARDIADLEYFTHGERGDIYRFVGWPNNIDTKYLVDPNLAAGYDTIDIQYYWNGDNEDIQHSAKTLTLVAPAGVLEATDASAIAKVLGLTVYFNDGVKSDVA</sequence>
<protein>
    <submittedName>
        <fullName evidence="1">Structural protein</fullName>
    </submittedName>
</protein>